<dbReference type="Pfam" id="PF13590">
    <property type="entry name" value="DUF4136"/>
    <property type="match status" value="1"/>
</dbReference>
<keyword evidence="1" id="KW-0732">Signal</keyword>
<evidence type="ECO:0000313" key="4">
    <source>
        <dbReference type="Proteomes" id="UP000216840"/>
    </source>
</evidence>
<dbReference type="Gene3D" id="3.30.160.670">
    <property type="match status" value="1"/>
</dbReference>
<dbReference type="AlphaFoldDB" id="A0A265UNF7"/>
<comment type="caution">
    <text evidence="3">The sequence shown here is derived from an EMBL/GenBank/DDBJ whole genome shotgun (WGS) entry which is preliminary data.</text>
</comment>
<feature type="domain" description="DUF4136" evidence="2">
    <location>
        <begin position="21"/>
        <end position="170"/>
    </location>
</feature>
<proteinExistence type="predicted"/>
<reference evidence="3 4" key="1">
    <citation type="submission" date="2017-05" db="EMBL/GenBank/DDBJ databases">
        <title>The draft genome sequence of Idiomarina salinarum WNB302.</title>
        <authorList>
            <person name="Sun Y."/>
            <person name="Chen B."/>
            <person name="Du Z."/>
        </authorList>
    </citation>
    <scope>NUCLEOTIDE SEQUENCE [LARGE SCALE GENOMIC DNA]</scope>
    <source>
        <strain evidence="3 4">WNB302</strain>
    </source>
</reference>
<dbReference type="OrthoDB" id="1430233at2"/>
<organism evidence="3 4">
    <name type="scientific">Winogradskyella aurantia</name>
    <dbReference type="NCBI Taxonomy" id="1915063"/>
    <lineage>
        <taxon>Bacteria</taxon>
        <taxon>Pseudomonadati</taxon>
        <taxon>Bacteroidota</taxon>
        <taxon>Flavobacteriia</taxon>
        <taxon>Flavobacteriales</taxon>
        <taxon>Flavobacteriaceae</taxon>
        <taxon>Winogradskyella</taxon>
    </lineage>
</organism>
<protein>
    <recommendedName>
        <fullName evidence="2">DUF4136 domain-containing protein</fullName>
    </recommendedName>
</protein>
<dbReference type="RefSeq" id="WP_094969286.1">
    <property type="nucleotide sequence ID" value="NZ_NGJN01000008.1"/>
</dbReference>
<evidence type="ECO:0000313" key="3">
    <source>
        <dbReference type="EMBL" id="OZV66886.1"/>
    </source>
</evidence>
<evidence type="ECO:0000259" key="2">
    <source>
        <dbReference type="Pfam" id="PF13590"/>
    </source>
</evidence>
<accession>A0A265UNF7</accession>
<dbReference type="PROSITE" id="PS51257">
    <property type="entry name" value="PROKAR_LIPOPROTEIN"/>
    <property type="match status" value="1"/>
</dbReference>
<dbReference type="Proteomes" id="UP000216840">
    <property type="component" value="Unassembled WGS sequence"/>
</dbReference>
<keyword evidence="4" id="KW-1185">Reference proteome</keyword>
<gene>
    <name evidence="3" type="ORF">CA834_13690</name>
</gene>
<feature type="chain" id="PRO_5011995032" description="DUF4136 domain-containing protein" evidence="1">
    <location>
        <begin position="22"/>
        <end position="174"/>
    </location>
</feature>
<name>A0A265UNF7_9FLAO</name>
<evidence type="ECO:0000256" key="1">
    <source>
        <dbReference type="SAM" id="SignalP"/>
    </source>
</evidence>
<feature type="signal peptide" evidence="1">
    <location>
        <begin position="1"/>
        <end position="21"/>
    </location>
</feature>
<dbReference type="EMBL" id="NGJN01000008">
    <property type="protein sequence ID" value="OZV66886.1"/>
    <property type="molecule type" value="Genomic_DNA"/>
</dbReference>
<sequence>MKAFKSLFILFLLSSCGAVINYDYEKSTDFSQYKTYNYFDDMQTGLSELDTKRLIRAIDAKLQSMGFERTNNADFYIDIQSQDIMNRTNSNVGVGVGGTGSNVGGGVSVGIPLGTNQNTRELVIEFVDDSKLGMFWQAIAESSYRPDATPEKRELDFKNLVERIFSAYPPKTQN</sequence>
<dbReference type="InterPro" id="IPR025411">
    <property type="entry name" value="DUF4136"/>
</dbReference>